<evidence type="ECO:0000313" key="4">
    <source>
        <dbReference type="RefSeq" id="XP_012808972.2"/>
    </source>
</evidence>
<dbReference type="GeneID" id="100497651"/>
<gene>
    <name evidence="3 4 5" type="primary">LOC100497651</name>
</gene>
<dbReference type="OrthoDB" id="6157510at2759"/>
<feature type="transmembrane region" description="Helical" evidence="1">
    <location>
        <begin position="193"/>
        <end position="215"/>
    </location>
</feature>
<dbReference type="RefSeq" id="XP_012808969.2">
    <property type="nucleotide sequence ID" value="XM_012953515.3"/>
</dbReference>
<feature type="transmembrane region" description="Helical" evidence="1">
    <location>
        <begin position="227"/>
        <end position="247"/>
    </location>
</feature>
<dbReference type="Xenbase" id="XB-GENE-29083775">
    <property type="gene designation" value="LOC100497651"/>
</dbReference>
<dbReference type="PANTHER" id="PTHR33444:SF9">
    <property type="entry name" value="TRANSMEMBRANE PROTEIN 272"/>
    <property type="match status" value="1"/>
</dbReference>
<evidence type="ECO:0000313" key="3">
    <source>
        <dbReference type="RefSeq" id="XP_012808969.2"/>
    </source>
</evidence>
<dbReference type="RefSeq" id="XP_012808972.2">
    <property type="nucleotide sequence ID" value="XM_012953518.3"/>
</dbReference>
<dbReference type="AlphaFoldDB" id="A0A8J0SCH6"/>
<keyword evidence="2" id="KW-1185">Reference proteome</keyword>
<dbReference type="AGR" id="Xenbase:XB-GENE-29083775"/>
<proteinExistence type="predicted"/>
<dbReference type="KEGG" id="xtr:100497651"/>
<keyword evidence="1" id="KW-0812">Transmembrane</keyword>
<evidence type="ECO:0000313" key="2">
    <source>
        <dbReference type="Proteomes" id="UP000008143"/>
    </source>
</evidence>
<keyword evidence="1" id="KW-1133">Transmembrane helix</keyword>
<dbReference type="Proteomes" id="UP000008143">
    <property type="component" value="Chromosome 8"/>
</dbReference>
<feature type="transmembrane region" description="Helical" evidence="1">
    <location>
        <begin position="254"/>
        <end position="272"/>
    </location>
</feature>
<evidence type="ECO:0000256" key="1">
    <source>
        <dbReference type="SAM" id="Phobius"/>
    </source>
</evidence>
<organism evidence="2 4">
    <name type="scientific">Xenopus tropicalis</name>
    <name type="common">Western clawed frog</name>
    <name type="synonym">Silurana tropicalis</name>
    <dbReference type="NCBI Taxonomy" id="8364"/>
    <lineage>
        <taxon>Eukaryota</taxon>
        <taxon>Metazoa</taxon>
        <taxon>Chordata</taxon>
        <taxon>Craniata</taxon>
        <taxon>Vertebrata</taxon>
        <taxon>Euteleostomi</taxon>
        <taxon>Amphibia</taxon>
        <taxon>Batrachia</taxon>
        <taxon>Anura</taxon>
        <taxon>Pipoidea</taxon>
        <taxon>Pipidae</taxon>
        <taxon>Xenopodinae</taxon>
        <taxon>Xenopus</taxon>
        <taxon>Silurana</taxon>
    </lineage>
</organism>
<dbReference type="InterPro" id="IPR040350">
    <property type="entry name" value="TMEM272"/>
</dbReference>
<feature type="transmembrane region" description="Helical" evidence="1">
    <location>
        <begin position="336"/>
        <end position="358"/>
    </location>
</feature>
<protein>
    <submittedName>
        <fullName evidence="3 4">Uncharacterized protein LOC100497651 isoform X1</fullName>
    </submittedName>
</protein>
<sequence length="370" mass="41285">MAFGNTHVLAELDLSGKPTFSAMDAEKLYFTDTRRTDGGADFLIHGPTESPRTDWQYLEANKGADFLIHGPTESPRTDWQYLEANKGADFLIHGPTESPRTDWQYLEANKGADFLIHGPTESPRTDWQYLEANKGADFLIHGPTESPRTDWQYLEANKGADFLIHGPTESPRTDWQFLEANKERSESTTTPTVGFQLFTLVIWTALSVAMIILGSMHVGNCPREPNIPIYLIVAGAFHLVGFCLIPLKKAAKKVTYALESIIGLFSFCWFIAGNYHGVSSLSPFCTRASREIMITNVKHLKTFSCSVWVFRIYPDDPRACNDLVYKSAFGILIFEYLFIGLVLFSVCLCTCCAGCLAFSGAERNDSQIPS</sequence>
<reference evidence="3 4" key="1">
    <citation type="submission" date="2025-04" db="UniProtKB">
        <authorList>
            <consortium name="RefSeq"/>
        </authorList>
    </citation>
    <scope>IDENTIFICATION</scope>
    <source>
        <strain evidence="3 4">Nigerian</strain>
        <tissue evidence="3 4">Liver and blood</tissue>
    </source>
</reference>
<dbReference type="PANTHER" id="PTHR33444">
    <property type="entry name" value="SI:DKEY-19B23.12-RELATED"/>
    <property type="match status" value="1"/>
</dbReference>
<evidence type="ECO:0000313" key="5">
    <source>
        <dbReference type="Xenbase" id="XB-GENE-29083775"/>
    </source>
</evidence>
<keyword evidence="1" id="KW-0472">Membrane</keyword>
<accession>A0A8J0SCH6</accession>
<name>A0A8J0SCH6_XENTR</name>